<dbReference type="OrthoDB" id="1736050at2759"/>
<gene>
    <name evidence="1" type="ORF">TSUD_254160</name>
</gene>
<evidence type="ECO:0000313" key="2">
    <source>
        <dbReference type="Proteomes" id="UP000242715"/>
    </source>
</evidence>
<dbReference type="Proteomes" id="UP000242715">
    <property type="component" value="Unassembled WGS sequence"/>
</dbReference>
<dbReference type="EMBL" id="DF973989">
    <property type="protein sequence ID" value="GAU43687.1"/>
    <property type="molecule type" value="Genomic_DNA"/>
</dbReference>
<sequence length="90" mass="9534">MRGGNSGVGNLDIDTSTLRMEDGTNNKIGAILKFGDSFTNIATNSNSIIGKKIIGAPASTKDDIQQSKSNIEEEIFNSKESSGLDLSLKL</sequence>
<name>A0A2Z6PH02_TRISU</name>
<evidence type="ECO:0000313" key="1">
    <source>
        <dbReference type="EMBL" id="GAU43687.1"/>
    </source>
</evidence>
<organism evidence="1 2">
    <name type="scientific">Trifolium subterraneum</name>
    <name type="common">Subterranean clover</name>
    <dbReference type="NCBI Taxonomy" id="3900"/>
    <lineage>
        <taxon>Eukaryota</taxon>
        <taxon>Viridiplantae</taxon>
        <taxon>Streptophyta</taxon>
        <taxon>Embryophyta</taxon>
        <taxon>Tracheophyta</taxon>
        <taxon>Spermatophyta</taxon>
        <taxon>Magnoliopsida</taxon>
        <taxon>eudicotyledons</taxon>
        <taxon>Gunneridae</taxon>
        <taxon>Pentapetalae</taxon>
        <taxon>rosids</taxon>
        <taxon>fabids</taxon>
        <taxon>Fabales</taxon>
        <taxon>Fabaceae</taxon>
        <taxon>Papilionoideae</taxon>
        <taxon>50 kb inversion clade</taxon>
        <taxon>NPAAA clade</taxon>
        <taxon>Hologalegina</taxon>
        <taxon>IRL clade</taxon>
        <taxon>Trifolieae</taxon>
        <taxon>Trifolium</taxon>
    </lineage>
</organism>
<protein>
    <submittedName>
        <fullName evidence="1">Uncharacterized protein</fullName>
    </submittedName>
</protein>
<reference evidence="2" key="1">
    <citation type="journal article" date="2017" name="Front. Plant Sci.">
        <title>Climate Clever Clovers: New Paradigm to Reduce the Environmental Footprint of Ruminants by Breeding Low Methanogenic Forages Utilizing Haplotype Variation.</title>
        <authorList>
            <person name="Kaur P."/>
            <person name="Appels R."/>
            <person name="Bayer P.E."/>
            <person name="Keeble-Gagnere G."/>
            <person name="Wang J."/>
            <person name="Hirakawa H."/>
            <person name="Shirasawa K."/>
            <person name="Vercoe P."/>
            <person name="Stefanova K."/>
            <person name="Durmic Z."/>
            <person name="Nichols P."/>
            <person name="Revell C."/>
            <person name="Isobe S.N."/>
            <person name="Edwards D."/>
            <person name="Erskine W."/>
        </authorList>
    </citation>
    <scope>NUCLEOTIDE SEQUENCE [LARGE SCALE GENOMIC DNA]</scope>
    <source>
        <strain evidence="2">cv. Daliak</strain>
    </source>
</reference>
<keyword evidence="2" id="KW-1185">Reference proteome</keyword>
<accession>A0A2Z6PH02</accession>
<proteinExistence type="predicted"/>
<dbReference type="AlphaFoldDB" id="A0A2Z6PH02"/>